<comment type="caution">
    <text evidence="2">The sequence shown here is derived from an EMBL/GenBank/DDBJ whole genome shotgun (WGS) entry which is preliminary data.</text>
</comment>
<evidence type="ECO:0000256" key="1">
    <source>
        <dbReference type="SAM" id="MobiDB-lite"/>
    </source>
</evidence>
<feature type="compositionally biased region" description="Basic and acidic residues" evidence="1">
    <location>
        <begin position="709"/>
        <end position="718"/>
    </location>
</feature>
<protein>
    <submittedName>
        <fullName evidence="2">Uncharacterized protein</fullName>
    </submittedName>
</protein>
<sequence>MDIERLELEALLIGLIKEDSTLNNRELDVLGVITHQNLPAVLLGVKAVRGICGTSLPKLPGILYYLSKKRQCLVFRATEDTNTFLLVPKFNASSATLYSLEPSFINSVVVNLLSVGSPTGNLDGIVDLAEKVRIEGKVDGVLRNLKDPLTRELGAFTQSMVEDWSPASGFNDEITVKIQKKRTAKRSIFEPPIKRPRLEGSLISGRGGSILSAARNKINQSAASIRSAQGSHGPSKEPLRSVIPIPKGLTRGATMVAKIREENANPTEMRKGETLQQYADRLRSNTDRITDERERELIAFSARMQHVTSVLISVCEIYDTTREFEAVLEKIKNMRDQFVEEEDDIVYLKMTGIAQAFVCSADKDLASRGIEHRDRGSQVVMMARDKLFQDIASPPTGWSVQNCIRELEFQTMVVIEISWCYPLVFPEDGDVIWLLKILRTIFQKSGAISRMTRFLNGPICDIYGPIHTSLVQALYDELNQAPPEAFFENLGPELPSSFLPGSPASSIWSYDSGPSSVLQPPSLPPPPSNVQRRLRFGRSNTHGSLQARPQVMVRPKDLPNGANRVLQSLGISSQAQRPGLTQSIRSGSMSGSEVSSKQVRRNLFSSSPKKNRTLFRSNTAPGPISVPTPPLSDGPPAAKALKVKSPPKAAKDPRKEVTPKKTPSKSQTEISKEKRISTPRKAKTPSKSPKKGRHLVKTPQKGDLLLKTPKRDGRDSPRVIRSRSMPGRTEAILAPDTPSRNDRKRKKPENSPCVPETPIKSGVFENGVSPAVRRSFYSQTTDKCGEGGPTRREKVVNKMLAEHLASTSRLTRSTETTTKSPSRVIFSQVITASPSFRSSSRLADRNLTPNKTPVKTPDAKFQRRKLVKALSFTPVKSNNPPDSTISKPFTSFESADSGVVLTPRKTTTITPSKKVQFGGTPKKTLTPTKSILRTRSCNLFGEISHLPAVQKVELGNETLCLSPKKTVQKENCDVIPKGVDLPDVECDTAAVKSDSSLSLVRVCDIAPNANKNNEIDVNLSPNGDNACAGSCLLIAEKSDQVKDCVADQVTTLLKNGDQKNEQDDPGDDITAKPDSLVDTLENLPEEVDEIVGELPKLSRFMSDDTVRSSSIPPVLSPQVATEKTPRMKRTKNQSRNSLLLIEKKHASESSSVRSESPITMKIRRVGSTHSVSLKIDGEEITNQPSICSNDLRSPCVPSASRKYRPLQLNSPIAENAFSLLLKSPLVTPGKRLKSRRSESITPGRTIERLNSISEAKSVGDSDGFSIEEWDTQCELSLNIPGEKGEIFGKQKLKARRSLNNRNPTCDLVIPDNSASEIPSTDKKKSRKAAKKISDVYEETQIRSHSSRSKTSSSRNCQAPFHRNDSRSSRRSISRLEAENEEMFDQLVNNAAEPLFECDNPRKLRRSLAKPIYAYPDSDEYET</sequence>
<name>A0AA88HWU5_ARTSF</name>
<feature type="compositionally biased region" description="Basic residues" evidence="1">
    <location>
        <begin position="677"/>
        <end position="696"/>
    </location>
</feature>
<feature type="compositionally biased region" description="Basic and acidic residues" evidence="1">
    <location>
        <begin position="649"/>
        <end position="659"/>
    </location>
</feature>
<feature type="region of interest" description="Disordered" evidence="1">
    <location>
        <begin position="1055"/>
        <end position="1074"/>
    </location>
</feature>
<dbReference type="Proteomes" id="UP001187531">
    <property type="component" value="Unassembled WGS sequence"/>
</dbReference>
<gene>
    <name evidence="2" type="ORF">QYM36_009486</name>
</gene>
<reference evidence="2" key="1">
    <citation type="submission" date="2023-07" db="EMBL/GenBank/DDBJ databases">
        <title>Chromosome-level genome assembly of Artemia franciscana.</title>
        <authorList>
            <person name="Jo E."/>
        </authorList>
    </citation>
    <scope>NUCLEOTIDE SEQUENCE</scope>
    <source>
        <tissue evidence="2">Whole body</tissue>
    </source>
</reference>
<feature type="compositionally biased region" description="Polar residues" evidence="1">
    <location>
        <begin position="565"/>
        <end position="582"/>
    </location>
</feature>
<feature type="compositionally biased region" description="Polar residues" evidence="1">
    <location>
        <begin position="603"/>
        <end position="620"/>
    </location>
</feature>
<feature type="compositionally biased region" description="Pro residues" evidence="1">
    <location>
        <begin position="624"/>
        <end position="633"/>
    </location>
</feature>
<evidence type="ECO:0000313" key="2">
    <source>
        <dbReference type="EMBL" id="KAK2713626.1"/>
    </source>
</evidence>
<feature type="compositionally biased region" description="Polar residues" evidence="1">
    <location>
        <begin position="222"/>
        <end position="232"/>
    </location>
</feature>
<accession>A0AA88HWU5</accession>
<proteinExistence type="predicted"/>
<feature type="region of interest" description="Disordered" evidence="1">
    <location>
        <begin position="222"/>
        <end position="242"/>
    </location>
</feature>
<feature type="compositionally biased region" description="Basic and acidic residues" evidence="1">
    <location>
        <begin position="1361"/>
        <end position="1371"/>
    </location>
</feature>
<feature type="region of interest" description="Disordered" evidence="1">
    <location>
        <begin position="840"/>
        <end position="860"/>
    </location>
</feature>
<feature type="region of interest" description="Disordered" evidence="1">
    <location>
        <begin position="1301"/>
        <end position="1371"/>
    </location>
</feature>
<feature type="compositionally biased region" description="Low complexity" evidence="1">
    <location>
        <begin position="583"/>
        <end position="596"/>
    </location>
</feature>
<dbReference type="EMBL" id="JAVRJZ010000014">
    <property type="protein sequence ID" value="KAK2713626.1"/>
    <property type="molecule type" value="Genomic_DNA"/>
</dbReference>
<feature type="region of interest" description="Disordered" evidence="1">
    <location>
        <begin position="512"/>
        <end position="766"/>
    </location>
</feature>
<evidence type="ECO:0000313" key="3">
    <source>
        <dbReference type="Proteomes" id="UP001187531"/>
    </source>
</evidence>
<keyword evidence="3" id="KW-1185">Reference proteome</keyword>
<organism evidence="2 3">
    <name type="scientific">Artemia franciscana</name>
    <name type="common">Brine shrimp</name>
    <name type="synonym">Artemia sanfranciscana</name>
    <dbReference type="NCBI Taxonomy" id="6661"/>
    <lineage>
        <taxon>Eukaryota</taxon>
        <taxon>Metazoa</taxon>
        <taxon>Ecdysozoa</taxon>
        <taxon>Arthropoda</taxon>
        <taxon>Crustacea</taxon>
        <taxon>Branchiopoda</taxon>
        <taxon>Anostraca</taxon>
        <taxon>Artemiidae</taxon>
        <taxon>Artemia</taxon>
    </lineage>
</organism>
<feature type="compositionally biased region" description="Polar residues" evidence="1">
    <location>
        <begin position="840"/>
        <end position="853"/>
    </location>
</feature>